<evidence type="ECO:0000313" key="3">
    <source>
        <dbReference type="Proteomes" id="UP001180020"/>
    </source>
</evidence>
<dbReference type="Proteomes" id="UP001180020">
    <property type="component" value="Unassembled WGS sequence"/>
</dbReference>
<reference evidence="2" key="2">
    <citation type="submission" date="2023-06" db="EMBL/GenBank/DDBJ databases">
        <authorList>
            <person name="Ma L."/>
            <person name="Liu K.-W."/>
            <person name="Li Z."/>
            <person name="Hsiao Y.-Y."/>
            <person name="Qi Y."/>
            <person name="Fu T."/>
            <person name="Tang G."/>
            <person name="Zhang D."/>
            <person name="Sun W.-H."/>
            <person name="Liu D.-K."/>
            <person name="Li Y."/>
            <person name="Chen G.-Z."/>
            <person name="Liu X.-D."/>
            <person name="Liao X.-Y."/>
            <person name="Jiang Y.-T."/>
            <person name="Yu X."/>
            <person name="Hao Y."/>
            <person name="Huang J."/>
            <person name="Zhao X.-W."/>
            <person name="Ke S."/>
            <person name="Chen Y.-Y."/>
            <person name="Wu W.-L."/>
            <person name="Hsu J.-L."/>
            <person name="Lin Y.-F."/>
            <person name="Huang M.-D."/>
            <person name="Li C.-Y."/>
            <person name="Huang L."/>
            <person name="Wang Z.-W."/>
            <person name="Zhao X."/>
            <person name="Zhong W.-Y."/>
            <person name="Peng D.-H."/>
            <person name="Ahmad S."/>
            <person name="Lan S."/>
            <person name="Zhang J.-S."/>
            <person name="Tsai W.-C."/>
            <person name="Van De Peer Y."/>
            <person name="Liu Z.-J."/>
        </authorList>
    </citation>
    <scope>NUCLEOTIDE SEQUENCE</scope>
    <source>
        <strain evidence="2">CP</strain>
        <tissue evidence="2">Leaves</tissue>
    </source>
</reference>
<sequence length="168" mass="19332">MWGKGVDTLIWPQSISGSLSSTKAWQFLITKGTKPKWAKWIWKKDQPPKFSAYVWRAFHGKTPTLELLQTKGLVRDTTYPLYQIGSESSSPLFLTCSFSVFLWTTVLNKMGVRRVQHLDIHQFVEWLDQTFLVGVPRALMQVGTIKPDYAHCTTLFSARISKRSRHSL</sequence>
<dbReference type="EMBL" id="JAUJYO010000009">
    <property type="protein sequence ID" value="KAK1308436.1"/>
    <property type="molecule type" value="Genomic_DNA"/>
</dbReference>
<name>A0AAV9E440_ACOCL</name>
<evidence type="ECO:0000313" key="2">
    <source>
        <dbReference type="EMBL" id="KAK1308436.1"/>
    </source>
</evidence>
<feature type="domain" description="Reverse transcriptase zinc-binding" evidence="1">
    <location>
        <begin position="20"/>
        <end position="103"/>
    </location>
</feature>
<reference evidence="2" key="1">
    <citation type="journal article" date="2023" name="Nat. Commun.">
        <title>Diploid and tetraploid genomes of Acorus and the evolution of monocots.</title>
        <authorList>
            <person name="Ma L."/>
            <person name="Liu K.W."/>
            <person name="Li Z."/>
            <person name="Hsiao Y.Y."/>
            <person name="Qi Y."/>
            <person name="Fu T."/>
            <person name="Tang G.D."/>
            <person name="Zhang D."/>
            <person name="Sun W.H."/>
            <person name="Liu D.K."/>
            <person name="Li Y."/>
            <person name="Chen G.Z."/>
            <person name="Liu X.D."/>
            <person name="Liao X.Y."/>
            <person name="Jiang Y.T."/>
            <person name="Yu X."/>
            <person name="Hao Y."/>
            <person name="Huang J."/>
            <person name="Zhao X.W."/>
            <person name="Ke S."/>
            <person name="Chen Y.Y."/>
            <person name="Wu W.L."/>
            <person name="Hsu J.L."/>
            <person name="Lin Y.F."/>
            <person name="Huang M.D."/>
            <person name="Li C.Y."/>
            <person name="Huang L."/>
            <person name="Wang Z.W."/>
            <person name="Zhao X."/>
            <person name="Zhong W.Y."/>
            <person name="Peng D.H."/>
            <person name="Ahmad S."/>
            <person name="Lan S."/>
            <person name="Zhang J.S."/>
            <person name="Tsai W.C."/>
            <person name="Van de Peer Y."/>
            <person name="Liu Z.J."/>
        </authorList>
    </citation>
    <scope>NUCLEOTIDE SEQUENCE</scope>
    <source>
        <strain evidence="2">CP</strain>
    </source>
</reference>
<comment type="caution">
    <text evidence="2">The sequence shown here is derived from an EMBL/GenBank/DDBJ whole genome shotgun (WGS) entry which is preliminary data.</text>
</comment>
<protein>
    <recommendedName>
        <fullName evidence="1">Reverse transcriptase zinc-binding domain-containing protein</fullName>
    </recommendedName>
</protein>
<dbReference type="InterPro" id="IPR026960">
    <property type="entry name" value="RVT-Znf"/>
</dbReference>
<accession>A0AAV9E440</accession>
<dbReference type="AlphaFoldDB" id="A0AAV9E440"/>
<organism evidence="2 3">
    <name type="scientific">Acorus calamus</name>
    <name type="common">Sweet flag</name>
    <dbReference type="NCBI Taxonomy" id="4465"/>
    <lineage>
        <taxon>Eukaryota</taxon>
        <taxon>Viridiplantae</taxon>
        <taxon>Streptophyta</taxon>
        <taxon>Embryophyta</taxon>
        <taxon>Tracheophyta</taxon>
        <taxon>Spermatophyta</taxon>
        <taxon>Magnoliopsida</taxon>
        <taxon>Liliopsida</taxon>
        <taxon>Acoraceae</taxon>
        <taxon>Acorus</taxon>
    </lineage>
</organism>
<gene>
    <name evidence="2" type="ORF">QJS10_CPA09g01074</name>
</gene>
<evidence type="ECO:0000259" key="1">
    <source>
        <dbReference type="Pfam" id="PF13966"/>
    </source>
</evidence>
<proteinExistence type="predicted"/>
<dbReference type="Pfam" id="PF13966">
    <property type="entry name" value="zf-RVT"/>
    <property type="match status" value="1"/>
</dbReference>
<keyword evidence="3" id="KW-1185">Reference proteome</keyword>